<evidence type="ECO:0000256" key="1">
    <source>
        <dbReference type="ARBA" id="ARBA00006432"/>
    </source>
</evidence>
<evidence type="ECO:0000259" key="3">
    <source>
        <dbReference type="Pfam" id="PF00501"/>
    </source>
</evidence>
<dbReference type="EMBL" id="PYGB01000002">
    <property type="protein sequence ID" value="PSK87968.1"/>
    <property type="molecule type" value="Genomic_DNA"/>
</dbReference>
<dbReference type="OrthoDB" id="9803968at2"/>
<accession>A0A1X6Z1A0</accession>
<dbReference type="GO" id="GO:0004467">
    <property type="term" value="F:long-chain fatty acid-CoA ligase activity"/>
    <property type="evidence" value="ECO:0007669"/>
    <property type="project" value="UniProtKB-EC"/>
</dbReference>
<evidence type="ECO:0000259" key="4">
    <source>
        <dbReference type="Pfam" id="PF13193"/>
    </source>
</evidence>
<evidence type="ECO:0000313" key="5">
    <source>
        <dbReference type="EMBL" id="PSK87968.1"/>
    </source>
</evidence>
<dbReference type="InterPro" id="IPR000873">
    <property type="entry name" value="AMP-dep_synth/lig_dom"/>
</dbReference>
<dbReference type="PANTHER" id="PTHR43201:SF5">
    <property type="entry name" value="MEDIUM-CHAIN ACYL-COA LIGASE ACSF2, MITOCHONDRIAL"/>
    <property type="match status" value="1"/>
</dbReference>
<comment type="similarity">
    <text evidence="1">Belongs to the ATP-dependent AMP-binding enzyme family.</text>
</comment>
<keyword evidence="2 6" id="KW-0436">Ligase</keyword>
<dbReference type="PANTHER" id="PTHR43201">
    <property type="entry name" value="ACYL-COA SYNTHETASE"/>
    <property type="match status" value="1"/>
</dbReference>
<dbReference type="Proteomes" id="UP000240624">
    <property type="component" value="Unassembled WGS sequence"/>
</dbReference>
<organism evidence="6 7">
    <name type="scientific">Limimaricola soesokkakensis</name>
    <dbReference type="NCBI Taxonomy" id="1343159"/>
    <lineage>
        <taxon>Bacteria</taxon>
        <taxon>Pseudomonadati</taxon>
        <taxon>Pseudomonadota</taxon>
        <taxon>Alphaproteobacteria</taxon>
        <taxon>Rhodobacterales</taxon>
        <taxon>Paracoccaceae</taxon>
        <taxon>Limimaricola</taxon>
    </lineage>
</organism>
<dbReference type="SUPFAM" id="SSF56801">
    <property type="entry name" value="Acetyl-CoA synthetase-like"/>
    <property type="match status" value="1"/>
</dbReference>
<feature type="domain" description="AMP-binding enzyme C-terminal" evidence="4">
    <location>
        <begin position="425"/>
        <end position="498"/>
    </location>
</feature>
<dbReference type="Proteomes" id="UP000193495">
    <property type="component" value="Unassembled WGS sequence"/>
</dbReference>
<protein>
    <submittedName>
        <fullName evidence="5">Acyl-CoA synthetase (AMP-forming)/AMP-acid ligase II</fullName>
    </submittedName>
    <submittedName>
        <fullName evidence="6">Long-chain-fatty-acid--CoA ligase</fullName>
        <ecNumber evidence="6">6.2.1.3</ecNumber>
    </submittedName>
</protein>
<dbReference type="EC" id="6.2.1.3" evidence="6"/>
<proteinExistence type="inferred from homology"/>
<evidence type="ECO:0000313" key="7">
    <source>
        <dbReference type="Proteomes" id="UP000193495"/>
    </source>
</evidence>
<dbReference type="Gene3D" id="3.30.300.30">
    <property type="match status" value="1"/>
</dbReference>
<feature type="domain" description="AMP-dependent synthetase/ligase" evidence="3">
    <location>
        <begin position="24"/>
        <end position="374"/>
    </location>
</feature>
<gene>
    <name evidence="6" type="primary">lcfB_1</name>
    <name evidence="5" type="ORF">CLV79_102460</name>
    <name evidence="6" type="ORF">LOS8367_01542</name>
</gene>
<dbReference type="InterPro" id="IPR025110">
    <property type="entry name" value="AMP-bd_C"/>
</dbReference>
<sequence length="520" mass="54538">MTSAEMAQSPEAGTRTRRVHELIARQAAERGDAPGLIDSDGRVLSHAEYHAAIEEMAVLLRDRAVGPGDRVLIVAENCAAAALAIFATSRLDAIAVPVNARMTGPELERITAHAAPRTILYTSHVSPEARAHAQAAGAAEVTTTTGSLGIATGPAGAPEPGPEGPERVAVILYTTGTTGDPKGVMLTHANLLFAGASSAAMRAMVLGDRIYGALPLTHVFGLASMLMAGASCGACVQLETRFAPDRLLAALKDGATVLPAVPQMHALLMKHTASLGLDRLEGAKLRYVSSGAAPLDPAWKRKAEAFYGLPLQNGYGMTESTAGVCGTRNPIGTPDVSVGPALPGIEIRIDPAASDAEGVGEIHTRGPHVMKGYYRNPEATAQVIDAEGWLKTGDLGRIDAEGRLHVVGRCKELIIRSGFNVYPPEVEAALNDHPCVVQAAVIGRSRGGNEEVLAFVQCTDPVPEPATLKAHVSERLSSYKRPSKILIVDRLPAAATGKILKHKLLGTFADRLAELDAEEN</sequence>
<dbReference type="InterPro" id="IPR045851">
    <property type="entry name" value="AMP-bd_C_sf"/>
</dbReference>
<name>A0A1X6Z1A0_9RHOB</name>
<reference evidence="5 8" key="2">
    <citation type="submission" date="2018-03" db="EMBL/GenBank/DDBJ databases">
        <title>Genomic Encyclopedia of Archaeal and Bacterial Type Strains, Phase II (KMG-II): from individual species to whole genera.</title>
        <authorList>
            <person name="Goeker M."/>
        </authorList>
    </citation>
    <scope>NUCLEOTIDE SEQUENCE [LARGE SCALE GENOMIC DNA]</scope>
    <source>
        <strain evidence="5 8">DSM 29956</strain>
    </source>
</reference>
<evidence type="ECO:0000313" key="6">
    <source>
        <dbReference type="EMBL" id="SLN37421.1"/>
    </source>
</evidence>
<dbReference type="PROSITE" id="PS00455">
    <property type="entry name" value="AMP_BINDING"/>
    <property type="match status" value="1"/>
</dbReference>
<keyword evidence="8" id="KW-1185">Reference proteome</keyword>
<evidence type="ECO:0000256" key="2">
    <source>
        <dbReference type="ARBA" id="ARBA00022598"/>
    </source>
</evidence>
<dbReference type="Gene3D" id="3.40.50.12780">
    <property type="entry name" value="N-terminal domain of ligase-like"/>
    <property type="match status" value="1"/>
</dbReference>
<dbReference type="EMBL" id="FWFY01000003">
    <property type="protein sequence ID" value="SLN37421.1"/>
    <property type="molecule type" value="Genomic_DNA"/>
</dbReference>
<reference evidence="6 7" key="1">
    <citation type="submission" date="2017-03" db="EMBL/GenBank/DDBJ databases">
        <authorList>
            <person name="Afonso C.L."/>
            <person name="Miller P.J."/>
            <person name="Scott M.A."/>
            <person name="Spackman E."/>
            <person name="Goraichik I."/>
            <person name="Dimitrov K.M."/>
            <person name="Suarez D.L."/>
            <person name="Swayne D.E."/>
        </authorList>
    </citation>
    <scope>NUCLEOTIDE SEQUENCE [LARGE SCALE GENOMIC DNA]</scope>
    <source>
        <strain evidence="6 7">CECT 8367</strain>
    </source>
</reference>
<dbReference type="Pfam" id="PF00501">
    <property type="entry name" value="AMP-binding"/>
    <property type="match status" value="1"/>
</dbReference>
<evidence type="ECO:0000313" key="8">
    <source>
        <dbReference type="Proteomes" id="UP000240624"/>
    </source>
</evidence>
<dbReference type="AlphaFoldDB" id="A0A1X6Z1A0"/>
<dbReference type="GO" id="GO:0031956">
    <property type="term" value="F:medium-chain fatty acid-CoA ligase activity"/>
    <property type="evidence" value="ECO:0007669"/>
    <property type="project" value="TreeGrafter"/>
</dbReference>
<dbReference type="Pfam" id="PF13193">
    <property type="entry name" value="AMP-binding_C"/>
    <property type="match status" value="1"/>
</dbReference>
<dbReference type="InterPro" id="IPR020845">
    <property type="entry name" value="AMP-binding_CS"/>
</dbReference>
<dbReference type="InterPro" id="IPR042099">
    <property type="entry name" value="ANL_N_sf"/>
</dbReference>
<dbReference type="RefSeq" id="WP_085895875.1">
    <property type="nucleotide sequence ID" value="NZ_FWFY01000003.1"/>
</dbReference>